<dbReference type="AlphaFoldDB" id="A0A1M4W800"/>
<evidence type="ECO:0000313" key="3">
    <source>
        <dbReference type="Proteomes" id="UP000184346"/>
    </source>
</evidence>
<dbReference type="EMBL" id="FQUJ01000004">
    <property type="protein sequence ID" value="SHE77329.1"/>
    <property type="molecule type" value="Genomic_DNA"/>
</dbReference>
<proteinExistence type="predicted"/>
<name>A0A1M4W800_9GAMM</name>
<evidence type="ECO:0000256" key="1">
    <source>
        <dbReference type="SAM" id="MobiDB-lite"/>
    </source>
</evidence>
<gene>
    <name evidence="2" type="ORF">SAMN02745148_01113</name>
</gene>
<protein>
    <submittedName>
        <fullName evidence="2">Uncharacterized protein</fullName>
    </submittedName>
</protein>
<dbReference type="Proteomes" id="UP000184346">
    <property type="component" value="Unassembled WGS sequence"/>
</dbReference>
<keyword evidence="3" id="KW-1185">Reference proteome</keyword>
<sequence>MKRYIVAAVANWLRKPENREKAKQQARQMWNKYQKRKGASGNRVNRQ</sequence>
<evidence type="ECO:0000313" key="2">
    <source>
        <dbReference type="EMBL" id="SHE77329.1"/>
    </source>
</evidence>
<feature type="region of interest" description="Disordered" evidence="1">
    <location>
        <begin position="17"/>
        <end position="47"/>
    </location>
</feature>
<dbReference type="RefSeq" id="WP_175546931.1">
    <property type="nucleotide sequence ID" value="NZ_FQUJ01000004.1"/>
</dbReference>
<accession>A0A1M4W800</accession>
<organism evidence="2 3">
    <name type="scientific">Modicisalibacter ilicicola DSM 19980</name>
    <dbReference type="NCBI Taxonomy" id="1121942"/>
    <lineage>
        <taxon>Bacteria</taxon>
        <taxon>Pseudomonadati</taxon>
        <taxon>Pseudomonadota</taxon>
        <taxon>Gammaproteobacteria</taxon>
        <taxon>Oceanospirillales</taxon>
        <taxon>Halomonadaceae</taxon>
        <taxon>Modicisalibacter</taxon>
    </lineage>
</organism>
<reference evidence="2 3" key="1">
    <citation type="submission" date="2016-11" db="EMBL/GenBank/DDBJ databases">
        <authorList>
            <person name="Jaros S."/>
            <person name="Januszkiewicz K."/>
            <person name="Wedrychowicz H."/>
        </authorList>
    </citation>
    <scope>NUCLEOTIDE SEQUENCE [LARGE SCALE GENOMIC DNA]</scope>
    <source>
        <strain evidence="2 3">DSM 19980</strain>
    </source>
</reference>